<accession>Q0AVB6</accession>
<dbReference type="eggNOG" id="COG2606">
    <property type="taxonomic scope" value="Bacteria"/>
</dbReference>
<dbReference type="OrthoDB" id="9798760at2"/>
<dbReference type="CDD" id="cd04333">
    <property type="entry name" value="ProX_deacylase"/>
    <property type="match status" value="1"/>
</dbReference>
<dbReference type="Gene3D" id="3.90.960.10">
    <property type="entry name" value="YbaK/aminoacyl-tRNA synthetase-associated domain"/>
    <property type="match status" value="1"/>
</dbReference>
<dbReference type="InterPro" id="IPR036754">
    <property type="entry name" value="YbaK/aa-tRNA-synt-asso_dom_sf"/>
</dbReference>
<dbReference type="PANTHER" id="PTHR30411:SF1">
    <property type="entry name" value="CYTOPLASMIC PROTEIN"/>
    <property type="match status" value="1"/>
</dbReference>
<proteinExistence type="predicted"/>
<gene>
    <name evidence="2" type="ordered locus">Swol_2044</name>
</gene>
<dbReference type="RefSeq" id="WP_011641430.1">
    <property type="nucleotide sequence ID" value="NC_008346.1"/>
</dbReference>
<dbReference type="Pfam" id="PF04073">
    <property type="entry name" value="tRNA_edit"/>
    <property type="match status" value="1"/>
</dbReference>
<feature type="domain" description="YbaK/aminoacyl-tRNA synthetase-associated" evidence="1">
    <location>
        <begin position="25"/>
        <end position="144"/>
    </location>
</feature>
<dbReference type="PANTHER" id="PTHR30411">
    <property type="entry name" value="CYTOPLASMIC PROTEIN"/>
    <property type="match status" value="1"/>
</dbReference>
<dbReference type="InterPro" id="IPR007214">
    <property type="entry name" value="YbaK/aa-tRNA-synth-assoc-dom"/>
</dbReference>
<dbReference type="EMBL" id="CP000448">
    <property type="protein sequence ID" value="ABI69338.1"/>
    <property type="molecule type" value="Genomic_DNA"/>
</dbReference>
<reference evidence="3" key="1">
    <citation type="journal article" date="2010" name="Environ. Microbiol.">
        <title>The genome of Syntrophomonas wolfei: new insights into syntrophic metabolism and biohydrogen production.</title>
        <authorList>
            <person name="Sieber J.R."/>
            <person name="Sims D.R."/>
            <person name="Han C."/>
            <person name="Kim E."/>
            <person name="Lykidis A."/>
            <person name="Lapidus A.L."/>
            <person name="McDonnald E."/>
            <person name="Rohlin L."/>
            <person name="Culley D.E."/>
            <person name="Gunsalus R."/>
            <person name="McInerney M.J."/>
        </authorList>
    </citation>
    <scope>NUCLEOTIDE SEQUENCE [LARGE SCALE GENOMIC DNA]</scope>
    <source>
        <strain evidence="3">DSM 2245B / Goettingen</strain>
    </source>
</reference>
<dbReference type="GO" id="GO:0002161">
    <property type="term" value="F:aminoacyl-tRNA deacylase activity"/>
    <property type="evidence" value="ECO:0007669"/>
    <property type="project" value="InterPro"/>
</dbReference>
<keyword evidence="3" id="KW-1185">Reference proteome</keyword>
<name>Q0AVB6_SYNWW</name>
<dbReference type="KEGG" id="swo:Swol_2044"/>
<sequence length="156" mass="16904">MDEIERVRLYLSEKNPELKIIVLEEDTSTAPLAAQALGTEVGQIAKSILFKSNGDKYCMIVAAGDVRMDNKALKQLLGSRPRMANAEEVLAVTGFNVGGVCPFALPNPIPIFLDESLKRYDVVYAAAGTANTALPISYEELMRLTGGSPCRVARDN</sequence>
<dbReference type="HOGENOM" id="CLU_094875_0_2_9"/>
<dbReference type="Proteomes" id="UP000001968">
    <property type="component" value="Chromosome"/>
</dbReference>
<dbReference type="STRING" id="335541.Swol_2044"/>
<dbReference type="AlphaFoldDB" id="Q0AVB6"/>
<evidence type="ECO:0000313" key="3">
    <source>
        <dbReference type="Proteomes" id="UP000001968"/>
    </source>
</evidence>
<evidence type="ECO:0000259" key="1">
    <source>
        <dbReference type="Pfam" id="PF04073"/>
    </source>
</evidence>
<protein>
    <submittedName>
        <fullName evidence="2">YbaK/EbsC family protein</fullName>
    </submittedName>
</protein>
<dbReference type="SUPFAM" id="SSF55826">
    <property type="entry name" value="YbaK/ProRS associated domain"/>
    <property type="match status" value="1"/>
</dbReference>
<organism evidence="2 3">
    <name type="scientific">Syntrophomonas wolfei subsp. wolfei (strain DSM 2245B / Goettingen)</name>
    <dbReference type="NCBI Taxonomy" id="335541"/>
    <lineage>
        <taxon>Bacteria</taxon>
        <taxon>Bacillati</taxon>
        <taxon>Bacillota</taxon>
        <taxon>Clostridia</taxon>
        <taxon>Eubacteriales</taxon>
        <taxon>Syntrophomonadaceae</taxon>
        <taxon>Syntrophomonas</taxon>
    </lineage>
</organism>
<evidence type="ECO:0000313" key="2">
    <source>
        <dbReference type="EMBL" id="ABI69338.1"/>
    </source>
</evidence>